<sequence length="44" mass="5333">CIQHYFFCPFYVNIIRSAPLLKLLKMQDIIDHMKILIFFKCLTL</sequence>
<proteinExistence type="predicted"/>
<organism evidence="1">
    <name type="scientific">Lepeophtheirus salmonis</name>
    <name type="common">Salmon louse</name>
    <name type="synonym">Caligus salmonis</name>
    <dbReference type="NCBI Taxonomy" id="72036"/>
    <lineage>
        <taxon>Eukaryota</taxon>
        <taxon>Metazoa</taxon>
        <taxon>Ecdysozoa</taxon>
        <taxon>Arthropoda</taxon>
        <taxon>Crustacea</taxon>
        <taxon>Multicrustacea</taxon>
        <taxon>Hexanauplia</taxon>
        <taxon>Copepoda</taxon>
        <taxon>Siphonostomatoida</taxon>
        <taxon>Caligidae</taxon>
        <taxon>Lepeophtheirus</taxon>
    </lineage>
</organism>
<dbReference type="AlphaFoldDB" id="A0A0K2UBW1"/>
<accession>A0A0K2UBW1</accession>
<feature type="non-terminal residue" evidence="1">
    <location>
        <position position="1"/>
    </location>
</feature>
<evidence type="ECO:0000313" key="1">
    <source>
        <dbReference type="EMBL" id="CDW35417.1"/>
    </source>
</evidence>
<name>A0A0K2UBW1_LEPSM</name>
<reference evidence="1" key="1">
    <citation type="submission" date="2014-05" db="EMBL/GenBank/DDBJ databases">
        <authorList>
            <person name="Chronopoulou M."/>
        </authorList>
    </citation>
    <scope>NUCLEOTIDE SEQUENCE</scope>
    <source>
        <tissue evidence="1">Whole organism</tissue>
    </source>
</reference>
<protein>
    <submittedName>
        <fullName evidence="1">Uncharacterized protein</fullName>
    </submittedName>
</protein>
<dbReference type="EMBL" id="HACA01018056">
    <property type="protein sequence ID" value="CDW35417.1"/>
    <property type="molecule type" value="Transcribed_RNA"/>
</dbReference>